<dbReference type="EMBL" id="AZFF01000009">
    <property type="protein sequence ID" value="KRL54376.1"/>
    <property type="molecule type" value="Genomic_DNA"/>
</dbReference>
<evidence type="ECO:0000259" key="1">
    <source>
        <dbReference type="Pfam" id="PF15919"/>
    </source>
</evidence>
<dbReference type="RefSeq" id="WP_017260911.1">
    <property type="nucleotide sequence ID" value="NZ_AUAW01000009.1"/>
</dbReference>
<dbReference type="Pfam" id="PF15919">
    <property type="entry name" value="HicB_lk_antitox"/>
    <property type="match status" value="1"/>
</dbReference>
<protein>
    <recommendedName>
        <fullName evidence="1">HicB-like antitoxin of toxin-antitoxin system domain-containing protein</fullName>
    </recommendedName>
</protein>
<evidence type="ECO:0000313" key="2">
    <source>
        <dbReference type="EMBL" id="KRL54376.1"/>
    </source>
</evidence>
<dbReference type="SUPFAM" id="SSF143100">
    <property type="entry name" value="TTHA1013/TTHA0281-like"/>
    <property type="match status" value="1"/>
</dbReference>
<dbReference type="InterPro" id="IPR031807">
    <property type="entry name" value="HicB-like"/>
</dbReference>
<name>A0A0R1RLT5_9LACO</name>
<accession>A0A0R1RLT5</accession>
<dbReference type="AlphaFoldDB" id="A0A0R1RLT5"/>
<keyword evidence="3" id="KW-1185">Reference proteome</keyword>
<dbReference type="eggNOG" id="COG1598">
    <property type="taxonomic scope" value="Bacteria"/>
</dbReference>
<evidence type="ECO:0000313" key="3">
    <source>
        <dbReference type="Proteomes" id="UP000051999"/>
    </source>
</evidence>
<dbReference type="OrthoDB" id="5419659at2"/>
<dbReference type="InterPro" id="IPR035069">
    <property type="entry name" value="TTHA1013/TTHA0281-like"/>
</dbReference>
<comment type="caution">
    <text evidence="2">The sequence shown here is derived from an EMBL/GenBank/DDBJ whole genome shotgun (WGS) entry which is preliminary data.</text>
</comment>
<dbReference type="Gene3D" id="3.30.160.250">
    <property type="match status" value="1"/>
</dbReference>
<dbReference type="STRING" id="1114972.FD35_GL002718"/>
<sequence>MSKDEVFYPAIFHHQEDGAFTVKVPDLKGAVTYGNDMMTAFHSAQDVIGGYLFSEKHYPEPTDVAEIPLVPGDQLVIVPLDLNEYRSREQQTKKVKVTVTIPEGLRDEARERHIVLSHVLTEGLRRELAND</sequence>
<reference evidence="2 3" key="1">
    <citation type="journal article" date="2015" name="Genome Announc.">
        <title>Expanding the biotechnology potential of lactobacilli through comparative genomics of 213 strains and associated genera.</title>
        <authorList>
            <person name="Sun Z."/>
            <person name="Harris H.M."/>
            <person name="McCann A."/>
            <person name="Guo C."/>
            <person name="Argimon S."/>
            <person name="Zhang W."/>
            <person name="Yang X."/>
            <person name="Jeffery I.B."/>
            <person name="Cooney J.C."/>
            <person name="Kagawa T.F."/>
            <person name="Liu W."/>
            <person name="Song Y."/>
            <person name="Salvetti E."/>
            <person name="Wrobel A."/>
            <person name="Rasinkangas P."/>
            <person name="Parkhill J."/>
            <person name="Rea M.C."/>
            <person name="O'Sullivan O."/>
            <person name="Ritari J."/>
            <person name="Douillard F.P."/>
            <person name="Paul Ross R."/>
            <person name="Yang R."/>
            <person name="Briner A.E."/>
            <person name="Felis G.E."/>
            <person name="de Vos W.M."/>
            <person name="Barrangou R."/>
            <person name="Klaenhammer T.R."/>
            <person name="Caufield P.W."/>
            <person name="Cui Y."/>
            <person name="Zhang H."/>
            <person name="O'Toole P.W."/>
        </authorList>
    </citation>
    <scope>NUCLEOTIDE SEQUENCE [LARGE SCALE GENOMIC DNA]</scope>
    <source>
        <strain evidence="2 3">DSM 15814</strain>
    </source>
</reference>
<dbReference type="PATRIC" id="fig|1114972.6.peg.2786"/>
<proteinExistence type="predicted"/>
<feature type="domain" description="HicB-like antitoxin of toxin-antitoxin system" evidence="1">
    <location>
        <begin position="8"/>
        <end position="105"/>
    </location>
</feature>
<dbReference type="Proteomes" id="UP000051999">
    <property type="component" value="Unassembled WGS sequence"/>
</dbReference>
<organism evidence="2 3">
    <name type="scientific">Furfurilactobacillus rossiae DSM 15814</name>
    <dbReference type="NCBI Taxonomy" id="1114972"/>
    <lineage>
        <taxon>Bacteria</taxon>
        <taxon>Bacillati</taxon>
        <taxon>Bacillota</taxon>
        <taxon>Bacilli</taxon>
        <taxon>Lactobacillales</taxon>
        <taxon>Lactobacillaceae</taxon>
        <taxon>Furfurilactobacillus</taxon>
    </lineage>
</organism>
<gene>
    <name evidence="2" type="ORF">FD35_GL002718</name>
</gene>